<dbReference type="GO" id="GO:0000400">
    <property type="term" value="F:four-way junction DNA binding"/>
    <property type="evidence" value="ECO:0007669"/>
    <property type="project" value="TreeGrafter"/>
</dbReference>
<dbReference type="SUPFAM" id="SSF52540">
    <property type="entry name" value="P-loop containing nucleoside triphosphate hydrolases"/>
    <property type="match status" value="1"/>
</dbReference>
<dbReference type="Proteomes" id="UP000825935">
    <property type="component" value="Chromosome 28"/>
</dbReference>
<reference evidence="6" key="1">
    <citation type="submission" date="2021-08" db="EMBL/GenBank/DDBJ databases">
        <title>WGS assembly of Ceratopteris richardii.</title>
        <authorList>
            <person name="Marchant D.B."/>
            <person name="Chen G."/>
            <person name="Jenkins J."/>
            <person name="Shu S."/>
            <person name="Leebens-Mack J."/>
            <person name="Grimwood J."/>
            <person name="Schmutz J."/>
            <person name="Soltis P."/>
            <person name="Soltis D."/>
            <person name="Chen Z.-H."/>
        </authorList>
    </citation>
    <scope>NUCLEOTIDE SEQUENCE</scope>
    <source>
        <strain evidence="6">Whitten #5841</strain>
        <tissue evidence="6">Leaf</tissue>
    </source>
</reference>
<evidence type="ECO:0000256" key="1">
    <source>
        <dbReference type="ARBA" id="ARBA00004123"/>
    </source>
</evidence>
<protein>
    <recommendedName>
        <fullName evidence="5">Rad51-like C-terminal domain-containing protein</fullName>
    </recommendedName>
</protein>
<comment type="subcellular location">
    <subcellularLocation>
        <location evidence="1">Nucleus</location>
    </subcellularLocation>
</comment>
<name>A0A8T2RBT3_CERRI</name>
<accession>A0A8T2RBT3</accession>
<dbReference type="GO" id="GO:0003697">
    <property type="term" value="F:single-stranded DNA binding"/>
    <property type="evidence" value="ECO:0007669"/>
    <property type="project" value="TreeGrafter"/>
</dbReference>
<dbReference type="InterPro" id="IPR013632">
    <property type="entry name" value="Rad51_C"/>
</dbReference>
<dbReference type="GO" id="GO:0007131">
    <property type="term" value="P:reciprocal meiotic recombination"/>
    <property type="evidence" value="ECO:0007669"/>
    <property type="project" value="TreeGrafter"/>
</dbReference>
<proteinExistence type="predicted"/>
<dbReference type="AlphaFoldDB" id="A0A8T2RBT3"/>
<dbReference type="GO" id="GO:0000724">
    <property type="term" value="P:double-strand break repair via homologous recombination"/>
    <property type="evidence" value="ECO:0007669"/>
    <property type="project" value="TreeGrafter"/>
</dbReference>
<gene>
    <name evidence="6" type="ORF">KP509_28G047300</name>
</gene>
<dbReference type="GO" id="GO:0005657">
    <property type="term" value="C:replication fork"/>
    <property type="evidence" value="ECO:0007669"/>
    <property type="project" value="TreeGrafter"/>
</dbReference>
<keyword evidence="7" id="KW-1185">Reference proteome</keyword>
<feature type="signal peptide" evidence="4">
    <location>
        <begin position="1"/>
        <end position="18"/>
    </location>
</feature>
<dbReference type="EMBL" id="CM035433">
    <property type="protein sequence ID" value="KAH7293902.1"/>
    <property type="molecule type" value="Genomic_DNA"/>
</dbReference>
<sequence>MPSLESLGLSSLSSFVLAFFHQLGIVSVEDFLVRDTYNVVALAENQTDAEQYKQAVADILLFLETKHATLLDGMDILALVHKNLSFHPTGCKSFDEILLGGFRDGTVTELFGPSSSGKTQEDQGLDRKHTALLVVDSISSLVSPVLSSSYMQGHALMMTCGHTLIKIANENNVCVLVTNHMVTGDNRVAKSALGESWKVVANARLLVSREAGSDICCVSLAKHSSMSCNKKAYFRLSRAGMQIS</sequence>
<dbReference type="GO" id="GO:0008094">
    <property type="term" value="F:ATP-dependent activity, acting on DNA"/>
    <property type="evidence" value="ECO:0007669"/>
    <property type="project" value="TreeGrafter"/>
</dbReference>
<dbReference type="PANTHER" id="PTHR46457">
    <property type="entry name" value="DNA REPAIR PROTEIN RAD51 HOMOLOG 4"/>
    <property type="match status" value="1"/>
</dbReference>
<evidence type="ECO:0000313" key="6">
    <source>
        <dbReference type="EMBL" id="KAH7293902.1"/>
    </source>
</evidence>
<evidence type="ECO:0000256" key="2">
    <source>
        <dbReference type="ARBA" id="ARBA00022528"/>
    </source>
</evidence>
<dbReference type="GO" id="GO:0042148">
    <property type="term" value="P:DNA strand invasion"/>
    <property type="evidence" value="ECO:0007669"/>
    <property type="project" value="TreeGrafter"/>
</dbReference>
<dbReference type="PANTHER" id="PTHR46457:SF1">
    <property type="entry name" value="DNA REPAIR PROTEIN RAD51 HOMOLOG 4"/>
    <property type="match status" value="1"/>
</dbReference>
<keyword evidence="2" id="KW-0150">Chloroplast</keyword>
<feature type="chain" id="PRO_5035753979" description="Rad51-like C-terminal domain-containing protein" evidence="4">
    <location>
        <begin position="19"/>
        <end position="244"/>
    </location>
</feature>
<dbReference type="Pfam" id="PF08423">
    <property type="entry name" value="Rad51"/>
    <property type="match status" value="1"/>
</dbReference>
<keyword evidence="4" id="KW-0732">Signal</keyword>
<dbReference type="GO" id="GO:0000723">
    <property type="term" value="P:telomere maintenance"/>
    <property type="evidence" value="ECO:0007669"/>
    <property type="project" value="TreeGrafter"/>
</dbReference>
<comment type="caution">
    <text evidence="6">The sequence shown here is derived from an EMBL/GenBank/DDBJ whole genome shotgun (WGS) entry which is preliminary data.</text>
</comment>
<dbReference type="Gene3D" id="3.40.50.300">
    <property type="entry name" value="P-loop containing nucleotide triphosphate hydrolases"/>
    <property type="match status" value="2"/>
</dbReference>
<dbReference type="GO" id="GO:0033063">
    <property type="term" value="C:Rad51B-Rad51C-Rad51D-XRCC2 complex"/>
    <property type="evidence" value="ECO:0007669"/>
    <property type="project" value="TreeGrafter"/>
</dbReference>
<feature type="domain" description="Rad51-like C-terminal" evidence="5">
    <location>
        <begin position="88"/>
        <end position="120"/>
    </location>
</feature>
<dbReference type="InterPro" id="IPR027417">
    <property type="entry name" value="P-loop_NTPase"/>
</dbReference>
<evidence type="ECO:0000259" key="5">
    <source>
        <dbReference type="Pfam" id="PF08423"/>
    </source>
</evidence>
<dbReference type="OrthoDB" id="336321at2759"/>
<evidence type="ECO:0000256" key="3">
    <source>
        <dbReference type="ARBA" id="ARBA00023242"/>
    </source>
</evidence>
<keyword evidence="2" id="KW-0934">Plastid</keyword>
<evidence type="ECO:0000256" key="4">
    <source>
        <dbReference type="SAM" id="SignalP"/>
    </source>
</evidence>
<keyword evidence="3" id="KW-0539">Nucleus</keyword>
<organism evidence="6 7">
    <name type="scientific">Ceratopteris richardii</name>
    <name type="common">Triangle waterfern</name>
    <dbReference type="NCBI Taxonomy" id="49495"/>
    <lineage>
        <taxon>Eukaryota</taxon>
        <taxon>Viridiplantae</taxon>
        <taxon>Streptophyta</taxon>
        <taxon>Embryophyta</taxon>
        <taxon>Tracheophyta</taxon>
        <taxon>Polypodiopsida</taxon>
        <taxon>Polypodiidae</taxon>
        <taxon>Polypodiales</taxon>
        <taxon>Pteridineae</taxon>
        <taxon>Pteridaceae</taxon>
        <taxon>Parkerioideae</taxon>
        <taxon>Ceratopteris</taxon>
    </lineage>
</organism>
<evidence type="ECO:0000313" key="7">
    <source>
        <dbReference type="Proteomes" id="UP000825935"/>
    </source>
</evidence>
<dbReference type="InterPro" id="IPR051988">
    <property type="entry name" value="HRR_RAD51_Paralog"/>
</dbReference>
<dbReference type="GO" id="GO:0005815">
    <property type="term" value="C:microtubule organizing center"/>
    <property type="evidence" value="ECO:0007669"/>
    <property type="project" value="TreeGrafter"/>
</dbReference>